<reference evidence="2" key="1">
    <citation type="journal article" date="2019" name="Int. J. Syst. Evol. Microbiol.">
        <title>The Global Catalogue of Microorganisms (GCM) 10K type strain sequencing project: providing services to taxonomists for standard genome sequencing and annotation.</title>
        <authorList>
            <consortium name="The Broad Institute Genomics Platform"/>
            <consortium name="The Broad Institute Genome Sequencing Center for Infectious Disease"/>
            <person name="Wu L."/>
            <person name="Ma J."/>
        </authorList>
    </citation>
    <scope>NUCLEOTIDE SEQUENCE [LARGE SCALE GENOMIC DNA]</scope>
    <source>
        <strain evidence="2">JCM 6886</strain>
    </source>
</reference>
<accession>A0ABN0T7D4</accession>
<evidence type="ECO:0000313" key="1">
    <source>
        <dbReference type="EMBL" id="GAA0214521.1"/>
    </source>
</evidence>
<gene>
    <name evidence="1" type="ORF">GCM10008964_02600</name>
</gene>
<name>A0ABN0T7D4_9GAMM</name>
<dbReference type="Proteomes" id="UP001501476">
    <property type="component" value="Unassembled WGS sequence"/>
</dbReference>
<evidence type="ECO:0008006" key="3">
    <source>
        <dbReference type="Google" id="ProtNLM"/>
    </source>
</evidence>
<comment type="caution">
    <text evidence="1">The sequence shown here is derived from an EMBL/GenBank/DDBJ whole genome shotgun (WGS) entry which is preliminary data.</text>
</comment>
<dbReference type="RefSeq" id="WP_286305285.1">
    <property type="nucleotide sequence ID" value="NZ_AP027741.1"/>
</dbReference>
<protein>
    <recommendedName>
        <fullName evidence="3">Flagellar biosynthesis protein FlgE</fullName>
    </recommendedName>
</protein>
<sequence length="75" mass="7600">MSSISAFQSGIAGIQSGMYGAAQSSAKIASADPGSNEQLTKALVELDANARQVEASAKVVKASNEMVGSILDIKV</sequence>
<evidence type="ECO:0000313" key="2">
    <source>
        <dbReference type="Proteomes" id="UP001501476"/>
    </source>
</evidence>
<organism evidence="1 2">
    <name type="scientific">Methylophaga marina</name>
    <dbReference type="NCBI Taxonomy" id="45495"/>
    <lineage>
        <taxon>Bacteria</taxon>
        <taxon>Pseudomonadati</taxon>
        <taxon>Pseudomonadota</taxon>
        <taxon>Gammaproteobacteria</taxon>
        <taxon>Thiotrichales</taxon>
        <taxon>Piscirickettsiaceae</taxon>
        <taxon>Methylophaga</taxon>
    </lineage>
</organism>
<proteinExistence type="predicted"/>
<keyword evidence="2" id="KW-1185">Reference proteome</keyword>
<dbReference type="EMBL" id="BAAADG010000001">
    <property type="protein sequence ID" value="GAA0214521.1"/>
    <property type="molecule type" value="Genomic_DNA"/>
</dbReference>